<sequence length="332" mass="36541">MKNLKHTFAILVATIFVFTSCETTDDVDPPISNPFNPPTAEAYSNLKDEAKALITEFKTFNAEDGLNFISSNGVDITLPPNSLTLNGDVVSGEVELEYKEIFDRGTMLSTNKTTMGRHPNGDKSLLISGGEFYINAIQNGEQLELNADISLVIPSGLTGGGDQNMTLWDGEVDENDNLTWEEEEQDPAGRGGVFLEGDGANGNYYAYFDSFGWTNVDRFYNDPRPKTMILVDVPDGFDNTNSAVYLSYDGEGNNALANLDTYDPNTELFSEHYGQIPVGLEMHIIFATEDDGQWRYAIKGVTVAENDVYSFTMSETTLGSLQQMTDAINDLP</sequence>
<evidence type="ECO:0008006" key="3">
    <source>
        <dbReference type="Google" id="ProtNLM"/>
    </source>
</evidence>
<comment type="caution">
    <text evidence="1">The sequence shown here is derived from an EMBL/GenBank/DDBJ whole genome shotgun (WGS) entry which is preliminary data.</text>
</comment>
<gene>
    <name evidence="1" type="ORF">ACFQ0R_01850</name>
</gene>
<evidence type="ECO:0000313" key="1">
    <source>
        <dbReference type="EMBL" id="MFD0931331.1"/>
    </source>
</evidence>
<dbReference type="Proteomes" id="UP001597049">
    <property type="component" value="Unassembled WGS sequence"/>
</dbReference>
<protein>
    <recommendedName>
        <fullName evidence="3">DUF4465 domain-containing protein</fullName>
    </recommendedName>
</protein>
<name>A0ABW3GRC7_9FLAO</name>
<keyword evidence="2" id="KW-1185">Reference proteome</keyword>
<organism evidence="1 2">
    <name type="scientific">Psychroflexus salinarum</name>
    <dbReference type="NCBI Taxonomy" id="546024"/>
    <lineage>
        <taxon>Bacteria</taxon>
        <taxon>Pseudomonadati</taxon>
        <taxon>Bacteroidota</taxon>
        <taxon>Flavobacteriia</taxon>
        <taxon>Flavobacteriales</taxon>
        <taxon>Flavobacteriaceae</taxon>
        <taxon>Psychroflexus</taxon>
    </lineage>
</organism>
<evidence type="ECO:0000313" key="2">
    <source>
        <dbReference type="Proteomes" id="UP001597049"/>
    </source>
</evidence>
<proteinExistence type="predicted"/>
<dbReference type="EMBL" id="JBHTIV010000003">
    <property type="protein sequence ID" value="MFD0931331.1"/>
    <property type="molecule type" value="Genomic_DNA"/>
</dbReference>
<accession>A0ABW3GRC7</accession>
<reference evidence="2" key="1">
    <citation type="journal article" date="2019" name="Int. J. Syst. Evol. Microbiol.">
        <title>The Global Catalogue of Microorganisms (GCM) 10K type strain sequencing project: providing services to taxonomists for standard genome sequencing and annotation.</title>
        <authorList>
            <consortium name="The Broad Institute Genomics Platform"/>
            <consortium name="The Broad Institute Genome Sequencing Center for Infectious Disease"/>
            <person name="Wu L."/>
            <person name="Ma J."/>
        </authorList>
    </citation>
    <scope>NUCLEOTIDE SEQUENCE [LARGE SCALE GENOMIC DNA]</scope>
    <source>
        <strain evidence="2">CCUG 56752</strain>
    </source>
</reference>
<dbReference type="PROSITE" id="PS51257">
    <property type="entry name" value="PROKAR_LIPOPROTEIN"/>
    <property type="match status" value="1"/>
</dbReference>
<dbReference type="RefSeq" id="WP_379656667.1">
    <property type="nucleotide sequence ID" value="NZ_JBHTIV010000003.1"/>
</dbReference>